<dbReference type="EMBL" id="RDQH01000339">
    <property type="protein sequence ID" value="RXH78161.1"/>
    <property type="molecule type" value="Genomic_DNA"/>
</dbReference>
<dbReference type="AlphaFoldDB" id="A0A498I9E5"/>
<proteinExistence type="predicted"/>
<dbReference type="Proteomes" id="UP000290289">
    <property type="component" value="Chromosome 13"/>
</dbReference>
<evidence type="ECO:0000313" key="1">
    <source>
        <dbReference type="EMBL" id="RXH78161.1"/>
    </source>
</evidence>
<evidence type="ECO:0000313" key="2">
    <source>
        <dbReference type="Proteomes" id="UP000290289"/>
    </source>
</evidence>
<accession>A0A498I9E5</accession>
<comment type="caution">
    <text evidence="1">The sequence shown here is derived from an EMBL/GenBank/DDBJ whole genome shotgun (WGS) entry which is preliminary data.</text>
</comment>
<gene>
    <name evidence="1" type="ORF">DVH24_001679</name>
</gene>
<protein>
    <submittedName>
        <fullName evidence="1">Uncharacterized protein</fullName>
    </submittedName>
</protein>
<organism evidence="1 2">
    <name type="scientific">Malus domestica</name>
    <name type="common">Apple</name>
    <name type="synonym">Pyrus malus</name>
    <dbReference type="NCBI Taxonomy" id="3750"/>
    <lineage>
        <taxon>Eukaryota</taxon>
        <taxon>Viridiplantae</taxon>
        <taxon>Streptophyta</taxon>
        <taxon>Embryophyta</taxon>
        <taxon>Tracheophyta</taxon>
        <taxon>Spermatophyta</taxon>
        <taxon>Magnoliopsida</taxon>
        <taxon>eudicotyledons</taxon>
        <taxon>Gunneridae</taxon>
        <taxon>Pentapetalae</taxon>
        <taxon>rosids</taxon>
        <taxon>fabids</taxon>
        <taxon>Rosales</taxon>
        <taxon>Rosaceae</taxon>
        <taxon>Amygdaloideae</taxon>
        <taxon>Maleae</taxon>
        <taxon>Malus</taxon>
    </lineage>
</organism>
<sequence length="158" mass="17741">MGVVSLKGLPIHILGSGRGGAAQMLIKHTDGSKMEPKVELPLSVLCGFGSCLWELGIGKFWDNCFYPVGSHDFEFSSRLAKKPDDMMVYSPHTMKRAAPWDEQVDVISSDDSSSPDIEMESVNECDRKQPDLSQTRIQLNIYTPTKYNIIDHHEDRIQ</sequence>
<reference evidence="1 2" key="1">
    <citation type="submission" date="2018-10" db="EMBL/GenBank/DDBJ databases">
        <title>A high-quality apple genome assembly.</title>
        <authorList>
            <person name="Hu J."/>
        </authorList>
    </citation>
    <scope>NUCLEOTIDE SEQUENCE [LARGE SCALE GENOMIC DNA]</scope>
    <source>
        <strain evidence="2">cv. HFTH1</strain>
        <tissue evidence="1">Young leaf</tissue>
    </source>
</reference>
<keyword evidence="2" id="KW-1185">Reference proteome</keyword>
<dbReference type="STRING" id="3750.A0A498I9E5"/>
<name>A0A498I9E5_MALDO</name>